<dbReference type="STRING" id="1034346.GCA_000313565_01541"/>
<evidence type="ECO:0000313" key="3">
    <source>
        <dbReference type="EMBL" id="PXX80045.1"/>
    </source>
</evidence>
<dbReference type="Proteomes" id="UP000247612">
    <property type="component" value="Unassembled WGS sequence"/>
</dbReference>
<comment type="caution">
    <text evidence="3">The sequence shown here is derived from an EMBL/GenBank/DDBJ whole genome shotgun (WGS) entry which is preliminary data.</text>
</comment>
<dbReference type="OrthoDB" id="9872226at2"/>
<organism evidence="3 4">
    <name type="scientific">Dielma fastidiosa</name>
    <dbReference type="NCBI Taxonomy" id="1034346"/>
    <lineage>
        <taxon>Bacteria</taxon>
        <taxon>Bacillati</taxon>
        <taxon>Bacillota</taxon>
        <taxon>Erysipelotrichia</taxon>
        <taxon>Erysipelotrichales</taxon>
        <taxon>Erysipelotrichaceae</taxon>
        <taxon>Dielma</taxon>
    </lineage>
</organism>
<accession>A0A318KWG0</accession>
<keyword evidence="1" id="KW-0732">Signal</keyword>
<dbReference type="AlphaFoldDB" id="A0A318KWG0"/>
<feature type="domain" description="DUF4097" evidence="2">
    <location>
        <begin position="41"/>
        <end position="293"/>
    </location>
</feature>
<dbReference type="Gene3D" id="2.160.20.120">
    <property type="match status" value="1"/>
</dbReference>
<proteinExistence type="predicted"/>
<feature type="signal peptide" evidence="1">
    <location>
        <begin position="1"/>
        <end position="21"/>
    </location>
</feature>
<dbReference type="RefSeq" id="WP_022937844.1">
    <property type="nucleotide sequence ID" value="NZ_CABKRQ010000004.1"/>
</dbReference>
<evidence type="ECO:0000259" key="2">
    <source>
        <dbReference type="Pfam" id="PF13349"/>
    </source>
</evidence>
<dbReference type="PROSITE" id="PS51257">
    <property type="entry name" value="PROKAR_LIPOPROTEIN"/>
    <property type="match status" value="1"/>
</dbReference>
<gene>
    <name evidence="3" type="ORF">DES51_10447</name>
</gene>
<feature type="chain" id="PRO_5016451474" evidence="1">
    <location>
        <begin position="22"/>
        <end position="315"/>
    </location>
</feature>
<dbReference type="Pfam" id="PF13349">
    <property type="entry name" value="DUF4097"/>
    <property type="match status" value="1"/>
</dbReference>
<protein>
    <submittedName>
        <fullName evidence="3">Putative adhesin</fullName>
    </submittedName>
</protein>
<evidence type="ECO:0000313" key="4">
    <source>
        <dbReference type="Proteomes" id="UP000247612"/>
    </source>
</evidence>
<name>A0A318KWG0_9FIRM</name>
<dbReference type="EMBL" id="QJKH01000004">
    <property type="protein sequence ID" value="PXX80045.1"/>
    <property type="molecule type" value="Genomic_DNA"/>
</dbReference>
<evidence type="ECO:0000256" key="1">
    <source>
        <dbReference type="SAM" id="SignalP"/>
    </source>
</evidence>
<keyword evidence="4" id="KW-1185">Reference proteome</keyword>
<sequence length="315" mass="35666">MKKLGLVLVLLLSGCSRIVPPARTNYNYEKIEKMELLDDFTNIDIDSGFSDVILKSGKTFEIHTEFYGAKWKPEFSVKEDTLHVSVIDTMPNTVNWNANKSNKIEITYPADSQFKELMIFTEFGDLEASDLNGDKIQLNLSYADFKLKDCAWQDYKLNYSFSDGTMRNITLGSGSFDFDYTTLDIEGLMADKMTSNSSFTTLTAENIQLKDFIFNGEYSEVDLRKAVGESFDYTNHFGSLDYRGEILKTGSLYSSYGDIDLKLNQDVQDFRFDFNPDMADIYLNKDHFEKASSVNSGSVSMTVGIEFGTANIDTD</sequence>
<reference evidence="3 4" key="1">
    <citation type="submission" date="2018-05" db="EMBL/GenBank/DDBJ databases">
        <title>Genomic Encyclopedia of Type Strains, Phase IV (KMG-IV): sequencing the most valuable type-strain genomes for metagenomic binning, comparative biology and taxonomic classification.</title>
        <authorList>
            <person name="Goeker M."/>
        </authorList>
    </citation>
    <scope>NUCLEOTIDE SEQUENCE [LARGE SCALE GENOMIC DNA]</scope>
    <source>
        <strain evidence="3 4">JC118</strain>
    </source>
</reference>
<dbReference type="InterPro" id="IPR025164">
    <property type="entry name" value="Toastrack_DUF4097"/>
</dbReference>